<dbReference type="GO" id="GO:0044732">
    <property type="term" value="C:mitotic spindle pole body"/>
    <property type="evidence" value="ECO:0007669"/>
    <property type="project" value="TreeGrafter"/>
</dbReference>
<evidence type="ECO:0000256" key="2">
    <source>
        <dbReference type="ARBA" id="ARBA00004186"/>
    </source>
</evidence>
<keyword evidence="9" id="KW-0493">Microtubule</keyword>
<comment type="caution">
    <text evidence="19">The sequence shown here is derived from an EMBL/GenBank/DDBJ whole genome shotgun (WGS) entry which is preliminary data.</text>
</comment>
<evidence type="ECO:0000256" key="17">
    <source>
        <dbReference type="ARBA" id="ARBA00030568"/>
    </source>
</evidence>
<dbReference type="GO" id="GO:1990023">
    <property type="term" value="C:mitotic spindle midzone"/>
    <property type="evidence" value="ECO:0007669"/>
    <property type="project" value="TreeGrafter"/>
</dbReference>
<dbReference type="GO" id="GO:0042729">
    <property type="term" value="C:DASH complex"/>
    <property type="evidence" value="ECO:0007669"/>
    <property type="project" value="InterPro"/>
</dbReference>
<dbReference type="Pfam" id="PF08654">
    <property type="entry name" value="DASH_Dad2"/>
    <property type="match status" value="1"/>
</dbReference>
<organism evidence="19 20">
    <name type="scientific">Hortaea werneckii</name>
    <name type="common">Black yeast</name>
    <name type="synonym">Cladosporium werneckii</name>
    <dbReference type="NCBI Taxonomy" id="91943"/>
    <lineage>
        <taxon>Eukaryota</taxon>
        <taxon>Fungi</taxon>
        <taxon>Dikarya</taxon>
        <taxon>Ascomycota</taxon>
        <taxon>Pezizomycotina</taxon>
        <taxon>Dothideomycetes</taxon>
        <taxon>Dothideomycetidae</taxon>
        <taxon>Mycosphaerellales</taxon>
        <taxon>Teratosphaeriaceae</taxon>
        <taxon>Hortaea</taxon>
    </lineage>
</organism>
<evidence type="ECO:0000256" key="15">
    <source>
        <dbReference type="ARBA" id="ARBA00023306"/>
    </source>
</evidence>
<accession>A0A3M6XGT8</accession>
<evidence type="ECO:0000256" key="8">
    <source>
        <dbReference type="ARBA" id="ARBA00022618"/>
    </source>
</evidence>
<keyword evidence="7" id="KW-0963">Cytoplasm</keyword>
<feature type="region of interest" description="Disordered" evidence="18">
    <location>
        <begin position="209"/>
        <end position="231"/>
    </location>
</feature>
<evidence type="ECO:0000256" key="12">
    <source>
        <dbReference type="ARBA" id="ARBA00022838"/>
    </source>
</evidence>
<keyword evidence="11" id="KW-0159">Chromosome partition</keyword>
<evidence type="ECO:0000256" key="1">
    <source>
        <dbReference type="ARBA" id="ARBA00004123"/>
    </source>
</evidence>
<evidence type="ECO:0000256" key="7">
    <source>
        <dbReference type="ARBA" id="ARBA00022490"/>
    </source>
</evidence>
<name>A0A3M6XGT8_HORWE</name>
<keyword evidence="10" id="KW-0498">Mitosis</keyword>
<dbReference type="GO" id="GO:0008608">
    <property type="term" value="P:attachment of spindle microtubules to kinetochore"/>
    <property type="evidence" value="ECO:0007669"/>
    <property type="project" value="TreeGrafter"/>
</dbReference>
<keyword evidence="6" id="KW-0158">Chromosome</keyword>
<dbReference type="EMBL" id="QWIJ01000019">
    <property type="protein sequence ID" value="RMX89768.1"/>
    <property type="molecule type" value="Genomic_DNA"/>
</dbReference>
<keyword evidence="12" id="KW-0995">Kinetochore</keyword>
<dbReference type="PANTHER" id="PTHR28036">
    <property type="entry name" value="DASH COMPLEX SUBUNIT DAD2"/>
    <property type="match status" value="1"/>
</dbReference>
<dbReference type="OrthoDB" id="3230169at2759"/>
<evidence type="ECO:0000256" key="9">
    <source>
        <dbReference type="ARBA" id="ARBA00022701"/>
    </source>
</evidence>
<dbReference type="AlphaFoldDB" id="A0A3M6XGT8"/>
<proteinExistence type="inferred from homology"/>
<evidence type="ECO:0000256" key="3">
    <source>
        <dbReference type="ARBA" id="ARBA00004629"/>
    </source>
</evidence>
<evidence type="ECO:0000256" key="6">
    <source>
        <dbReference type="ARBA" id="ARBA00022454"/>
    </source>
</evidence>
<evidence type="ECO:0000313" key="19">
    <source>
        <dbReference type="EMBL" id="RMX89768.1"/>
    </source>
</evidence>
<keyword evidence="8" id="KW-0132">Cell division</keyword>
<sequence length="231" mass="25195">MDLFVWEPVGRCDGHQSWHHLMPARPRRACARGKTHPESPNSIGRVATELYALDPIPPLKSRLNRITSRPRPRTRKEMSYAHHRQTTLPSHLSRPSSGFGGSAGNSQSSALQARINEKKVELENLRQLRDLSGSLAGQMQQLEEKLSTLSSGTEAVAAVMGNWNNVLRAVYMASAKIPKPAEDDEATAAATAEEEQLPQTLVRIPVHQAEQAQREQEAAAAAAANGGETGE</sequence>
<dbReference type="Proteomes" id="UP000281245">
    <property type="component" value="Unassembled WGS sequence"/>
</dbReference>
<keyword evidence="14" id="KW-0539">Nucleus</keyword>
<protein>
    <recommendedName>
        <fullName evidence="5">DASH complex subunit DAD2</fullName>
    </recommendedName>
    <alternativeName>
        <fullName evidence="17">Outer kinetochore protein DAD2</fullName>
    </alternativeName>
</protein>
<keyword evidence="16" id="KW-0137">Centromere</keyword>
<evidence type="ECO:0000256" key="10">
    <source>
        <dbReference type="ARBA" id="ARBA00022776"/>
    </source>
</evidence>
<evidence type="ECO:0000256" key="11">
    <source>
        <dbReference type="ARBA" id="ARBA00022829"/>
    </source>
</evidence>
<reference evidence="19 20" key="1">
    <citation type="journal article" date="2018" name="BMC Genomics">
        <title>Genomic evidence for intraspecific hybridization in a clonal and extremely halotolerant yeast.</title>
        <authorList>
            <person name="Gostincar C."/>
            <person name="Stajich J.E."/>
            <person name="Zupancic J."/>
            <person name="Zalar P."/>
            <person name="Gunde-Cimerman N."/>
        </authorList>
    </citation>
    <scope>NUCLEOTIDE SEQUENCE [LARGE SCALE GENOMIC DNA]</scope>
    <source>
        <strain evidence="19 20">EXF-6656</strain>
    </source>
</reference>
<evidence type="ECO:0000313" key="20">
    <source>
        <dbReference type="Proteomes" id="UP000281245"/>
    </source>
</evidence>
<dbReference type="InterPro" id="IPR013963">
    <property type="entry name" value="DASH_Dad2"/>
</dbReference>
<feature type="compositionally biased region" description="Polar residues" evidence="18">
    <location>
        <begin position="86"/>
        <end position="96"/>
    </location>
</feature>
<evidence type="ECO:0000256" key="16">
    <source>
        <dbReference type="ARBA" id="ARBA00023328"/>
    </source>
</evidence>
<dbReference type="GO" id="GO:0005874">
    <property type="term" value="C:microtubule"/>
    <property type="evidence" value="ECO:0007669"/>
    <property type="project" value="UniProtKB-KW"/>
</dbReference>
<dbReference type="PANTHER" id="PTHR28036:SF1">
    <property type="entry name" value="DASH COMPLEX SUBUNIT DAD2"/>
    <property type="match status" value="1"/>
</dbReference>
<keyword evidence="15" id="KW-0131">Cell cycle</keyword>
<feature type="region of interest" description="Disordered" evidence="18">
    <location>
        <begin position="61"/>
        <end position="109"/>
    </location>
</feature>
<evidence type="ECO:0000256" key="4">
    <source>
        <dbReference type="ARBA" id="ARBA00005501"/>
    </source>
</evidence>
<dbReference type="GO" id="GO:0000278">
    <property type="term" value="P:mitotic cell cycle"/>
    <property type="evidence" value="ECO:0007669"/>
    <property type="project" value="InterPro"/>
</dbReference>
<dbReference type="GO" id="GO:0051301">
    <property type="term" value="P:cell division"/>
    <property type="evidence" value="ECO:0007669"/>
    <property type="project" value="UniProtKB-KW"/>
</dbReference>
<evidence type="ECO:0000256" key="18">
    <source>
        <dbReference type="SAM" id="MobiDB-lite"/>
    </source>
</evidence>
<evidence type="ECO:0000256" key="5">
    <source>
        <dbReference type="ARBA" id="ARBA00020260"/>
    </source>
</evidence>
<comment type="similarity">
    <text evidence="4">Belongs to the DASH complex DAD2 family.</text>
</comment>
<evidence type="ECO:0000256" key="13">
    <source>
        <dbReference type="ARBA" id="ARBA00023212"/>
    </source>
</evidence>
<keyword evidence="13" id="KW-0206">Cytoskeleton</keyword>
<evidence type="ECO:0000256" key="14">
    <source>
        <dbReference type="ARBA" id="ARBA00023242"/>
    </source>
</evidence>
<comment type="subcellular location">
    <subcellularLocation>
        <location evidence="3">Chromosome</location>
        <location evidence="3">Centromere</location>
        <location evidence="3">Kinetochore</location>
    </subcellularLocation>
    <subcellularLocation>
        <location evidence="2">Cytoplasm</location>
        <location evidence="2">Cytoskeleton</location>
        <location evidence="2">Spindle</location>
    </subcellularLocation>
    <subcellularLocation>
        <location evidence="1">Nucleus</location>
    </subcellularLocation>
</comment>
<gene>
    <name evidence="19" type="ORF">D0869_00607</name>
</gene>